<feature type="signal peptide" evidence="2">
    <location>
        <begin position="1"/>
        <end position="19"/>
    </location>
</feature>
<protein>
    <submittedName>
        <fullName evidence="4">NirD/YgiW/YdeI family stress tolerance protein</fullName>
    </submittedName>
</protein>
<reference evidence="6" key="2">
    <citation type="journal article" date="2019" name="Int. J. Syst. Evol. Microbiol.">
        <title>The Global Catalogue of Microorganisms (GCM) 10K type strain sequencing project: providing services to taxonomists for standard genome sequencing and annotation.</title>
        <authorList>
            <consortium name="The Broad Institute Genomics Platform"/>
            <consortium name="The Broad Institute Genome Sequencing Center for Infectious Disease"/>
            <person name="Wu L."/>
            <person name="Ma J."/>
        </authorList>
    </citation>
    <scope>NUCLEOTIDE SEQUENCE [LARGE SCALE GENOMIC DNA]</scope>
    <source>
        <strain evidence="6">NBRC 111146</strain>
    </source>
</reference>
<evidence type="ECO:0000313" key="3">
    <source>
        <dbReference type="EMBL" id="GLT13633.1"/>
    </source>
</evidence>
<evidence type="ECO:0000313" key="6">
    <source>
        <dbReference type="Proteomes" id="UP001157156"/>
    </source>
</evidence>
<keyword evidence="1 2" id="KW-0732">Signal</keyword>
<dbReference type="Proteomes" id="UP000319828">
    <property type="component" value="Unassembled WGS sequence"/>
</dbReference>
<dbReference type="EMBL" id="BSPV01000003">
    <property type="protein sequence ID" value="GLT13633.1"/>
    <property type="molecule type" value="Genomic_DNA"/>
</dbReference>
<dbReference type="PANTHER" id="PTHR36571">
    <property type="entry name" value="PROTEIN YGIW"/>
    <property type="match status" value="1"/>
</dbReference>
<organism evidence="4 5">
    <name type="scientific">Vibrio algivorus</name>
    <dbReference type="NCBI Taxonomy" id="1667024"/>
    <lineage>
        <taxon>Bacteria</taxon>
        <taxon>Pseudomonadati</taxon>
        <taxon>Pseudomonadota</taxon>
        <taxon>Gammaproteobacteria</taxon>
        <taxon>Vibrionales</taxon>
        <taxon>Vibrionaceae</taxon>
        <taxon>Vibrio</taxon>
    </lineage>
</organism>
<reference evidence="3" key="1">
    <citation type="journal article" date="2014" name="Int. J. Syst. Evol. Microbiol.">
        <title>Complete genome of a new Firmicutes species belonging to the dominant human colonic microbiota ('Ruminococcus bicirculans') reveals two chromosomes and a selective capacity to utilize plant glucans.</title>
        <authorList>
            <consortium name="NISC Comparative Sequencing Program"/>
            <person name="Wegmann U."/>
            <person name="Louis P."/>
            <person name="Goesmann A."/>
            <person name="Henrissat B."/>
            <person name="Duncan S.H."/>
            <person name="Flint H.J."/>
        </authorList>
    </citation>
    <scope>NUCLEOTIDE SEQUENCE</scope>
    <source>
        <strain evidence="3">NBRC 111146</strain>
    </source>
</reference>
<evidence type="ECO:0000256" key="1">
    <source>
        <dbReference type="ARBA" id="ARBA00022729"/>
    </source>
</evidence>
<dbReference type="InterPro" id="IPR005220">
    <property type="entry name" value="CarO-like"/>
</dbReference>
<dbReference type="SUPFAM" id="SSF101756">
    <property type="entry name" value="Hypothetical protein YgiW"/>
    <property type="match status" value="1"/>
</dbReference>
<comment type="caution">
    <text evidence="4">The sequence shown here is derived from an EMBL/GenBank/DDBJ whole genome shotgun (WGS) entry which is preliminary data.</text>
</comment>
<dbReference type="EMBL" id="VMKJ01000013">
    <property type="protein sequence ID" value="TVO36817.1"/>
    <property type="molecule type" value="Genomic_DNA"/>
</dbReference>
<reference evidence="4 5" key="3">
    <citation type="submission" date="2019-07" db="EMBL/GenBank/DDBJ databases">
        <title>The draft genome sequence of Vibrio algivorus M1486.</title>
        <authorList>
            <person name="Meng X."/>
        </authorList>
    </citation>
    <scope>NUCLEOTIDE SEQUENCE [LARGE SCALE GENOMIC DNA]</scope>
    <source>
        <strain evidence="4 5">M1486</strain>
    </source>
</reference>
<evidence type="ECO:0000313" key="4">
    <source>
        <dbReference type="EMBL" id="TVO36817.1"/>
    </source>
</evidence>
<dbReference type="RefSeq" id="WP_089124033.1">
    <property type="nucleotide sequence ID" value="NZ_BSPV01000003.1"/>
</dbReference>
<gene>
    <name evidence="4" type="ORF">FOF44_08470</name>
    <name evidence="3" type="ORF">GCM10007931_06070</name>
</gene>
<dbReference type="PANTHER" id="PTHR36571:SF1">
    <property type="entry name" value="PROTEIN YGIW"/>
    <property type="match status" value="1"/>
</dbReference>
<dbReference type="InterPro" id="IPR036700">
    <property type="entry name" value="BOBF_sf"/>
</dbReference>
<name>A0A557P846_9VIBR</name>
<dbReference type="Proteomes" id="UP001157156">
    <property type="component" value="Unassembled WGS sequence"/>
</dbReference>
<dbReference type="NCBIfam" id="NF033674">
    <property type="entry name" value="stress_OB_fold"/>
    <property type="match status" value="1"/>
</dbReference>
<keyword evidence="6" id="KW-1185">Reference proteome</keyword>
<dbReference type="OrthoDB" id="598245at2"/>
<sequence>MKKLLLVCALSFAAAPVLAENHLVTADGTPVAQQSKGGFQGPTKSKRIIRDVISSLNASDDTKVELTGNLTMSLGDEDYMFQDATGEISVEIDDDLWFGRTVTPDNTIIIRGEVEKDWNNTSIDADSLEVVQ</sequence>
<dbReference type="AlphaFoldDB" id="A0A557P846"/>
<dbReference type="Pfam" id="PF04076">
    <property type="entry name" value="BOF"/>
    <property type="match status" value="1"/>
</dbReference>
<feature type="chain" id="PRO_5021742112" evidence="2">
    <location>
        <begin position="20"/>
        <end position="132"/>
    </location>
</feature>
<evidence type="ECO:0000313" key="5">
    <source>
        <dbReference type="Proteomes" id="UP000319828"/>
    </source>
</evidence>
<proteinExistence type="predicted"/>
<dbReference type="Gene3D" id="2.40.50.200">
    <property type="entry name" value="Bacterial OB-fold"/>
    <property type="match status" value="1"/>
</dbReference>
<evidence type="ECO:0000256" key="2">
    <source>
        <dbReference type="SAM" id="SignalP"/>
    </source>
</evidence>
<reference evidence="3" key="4">
    <citation type="submission" date="2023-01" db="EMBL/GenBank/DDBJ databases">
        <title>Draft genome sequence of Vibrio algivorus strain NBRC 111146.</title>
        <authorList>
            <person name="Sun Q."/>
            <person name="Mori K."/>
        </authorList>
    </citation>
    <scope>NUCLEOTIDE SEQUENCE</scope>
    <source>
        <strain evidence="3">NBRC 111146</strain>
    </source>
</reference>
<accession>A0A557P846</accession>